<dbReference type="RefSeq" id="WP_207844259.1">
    <property type="nucleotide sequence ID" value="NZ_JAFVMH010000001.1"/>
</dbReference>
<protein>
    <submittedName>
        <fullName evidence="2">Uncharacterized protein</fullName>
    </submittedName>
</protein>
<evidence type="ECO:0000256" key="1">
    <source>
        <dbReference type="SAM" id="SignalP"/>
    </source>
</evidence>
<keyword evidence="3" id="KW-1185">Reference proteome</keyword>
<evidence type="ECO:0000313" key="2">
    <source>
        <dbReference type="EMBL" id="MBO1323754.1"/>
    </source>
</evidence>
<dbReference type="AlphaFoldDB" id="A0A939KPC1"/>
<gene>
    <name evidence="2" type="ORF">J2D77_01115</name>
</gene>
<comment type="caution">
    <text evidence="2">The sequence shown here is derived from an EMBL/GenBank/DDBJ whole genome shotgun (WGS) entry which is preliminary data.</text>
</comment>
<accession>A0A939KPC1</accession>
<proteinExistence type="predicted"/>
<dbReference type="Proteomes" id="UP000664073">
    <property type="component" value="Unassembled WGS sequence"/>
</dbReference>
<evidence type="ECO:0000313" key="3">
    <source>
        <dbReference type="Proteomes" id="UP000664073"/>
    </source>
</evidence>
<dbReference type="EMBL" id="JAFVMH010000001">
    <property type="protein sequence ID" value="MBO1323754.1"/>
    <property type="molecule type" value="Genomic_DNA"/>
</dbReference>
<sequence>MSFSRLLAAGVLAAGMVHGTIALAASPCGHSPVHEAFNVLGLKSELMVTALSCKTQDRYNDIVAKFRPILLKEEDKLNAYFRSTYGRSAQHEYDDYITQLANVQSEKGLQSGTIFCMQRMAMYDEVSALETAEDLSNYSEGKDVVQPASFESCAAPAATFRPARRSARKA</sequence>
<organism evidence="2 3">
    <name type="scientific">Acetobacter garciniae</name>
    <dbReference type="NCBI Taxonomy" id="2817435"/>
    <lineage>
        <taxon>Bacteria</taxon>
        <taxon>Pseudomonadati</taxon>
        <taxon>Pseudomonadota</taxon>
        <taxon>Alphaproteobacteria</taxon>
        <taxon>Acetobacterales</taxon>
        <taxon>Acetobacteraceae</taxon>
        <taxon>Acetobacter</taxon>
    </lineage>
</organism>
<name>A0A939KPC1_9PROT</name>
<feature type="chain" id="PRO_5038025852" evidence="1">
    <location>
        <begin position="25"/>
        <end position="170"/>
    </location>
</feature>
<feature type="signal peptide" evidence="1">
    <location>
        <begin position="1"/>
        <end position="24"/>
    </location>
</feature>
<reference evidence="2" key="1">
    <citation type="submission" date="2021-03" db="EMBL/GenBank/DDBJ databases">
        <title>The complete genome sequence of Acetobacter sp. TBRC 12339.</title>
        <authorList>
            <person name="Charoenyingcharoen P."/>
            <person name="Yukphan P."/>
        </authorList>
    </citation>
    <scope>NUCLEOTIDE SEQUENCE</scope>
    <source>
        <strain evidence="2">TBRC 12339</strain>
    </source>
</reference>
<keyword evidence="1" id="KW-0732">Signal</keyword>